<keyword evidence="3" id="KW-1185">Reference proteome</keyword>
<dbReference type="EMBL" id="JACHJN010000003">
    <property type="protein sequence ID" value="MBB5955931.1"/>
    <property type="molecule type" value="Genomic_DNA"/>
</dbReference>
<feature type="compositionally biased region" description="Basic and acidic residues" evidence="1">
    <location>
        <begin position="1"/>
        <end position="11"/>
    </location>
</feature>
<dbReference type="RefSeq" id="WP_281391571.1">
    <property type="nucleotide sequence ID" value="NZ_JACHJN010000003.1"/>
</dbReference>
<feature type="region of interest" description="Disordered" evidence="1">
    <location>
        <begin position="1"/>
        <end position="44"/>
    </location>
</feature>
<evidence type="ECO:0000313" key="2">
    <source>
        <dbReference type="EMBL" id="MBB5955931.1"/>
    </source>
</evidence>
<dbReference type="Proteomes" id="UP000547510">
    <property type="component" value="Unassembled WGS sequence"/>
</dbReference>
<reference evidence="2 3" key="1">
    <citation type="submission" date="2020-08" db="EMBL/GenBank/DDBJ databases">
        <title>Genomic Encyclopedia of Type Strains, Phase III (KMG-III): the genomes of soil and plant-associated and newly described type strains.</title>
        <authorList>
            <person name="Whitman W."/>
        </authorList>
    </citation>
    <scope>NUCLEOTIDE SEQUENCE [LARGE SCALE GENOMIC DNA]</scope>
    <source>
        <strain evidence="2 3">CECT 8640</strain>
    </source>
</reference>
<sequence>MARPAAERSDAEILLDETLPVPPPASGFEPLPGAPKRLSRGKPL</sequence>
<name>A0A841CF49_9PSEU</name>
<accession>A0A841CF49</accession>
<evidence type="ECO:0000313" key="3">
    <source>
        <dbReference type="Proteomes" id="UP000547510"/>
    </source>
</evidence>
<proteinExistence type="predicted"/>
<organism evidence="2 3">
    <name type="scientific">Saccharothrix tamanrassetensis</name>
    <dbReference type="NCBI Taxonomy" id="1051531"/>
    <lineage>
        <taxon>Bacteria</taxon>
        <taxon>Bacillati</taxon>
        <taxon>Actinomycetota</taxon>
        <taxon>Actinomycetes</taxon>
        <taxon>Pseudonocardiales</taxon>
        <taxon>Pseudonocardiaceae</taxon>
        <taxon>Saccharothrix</taxon>
    </lineage>
</organism>
<gene>
    <name evidence="2" type="ORF">FHS29_002512</name>
</gene>
<evidence type="ECO:0000256" key="1">
    <source>
        <dbReference type="SAM" id="MobiDB-lite"/>
    </source>
</evidence>
<dbReference type="AlphaFoldDB" id="A0A841CF49"/>
<protein>
    <submittedName>
        <fullName evidence="2">Uncharacterized protein</fullName>
    </submittedName>
</protein>
<comment type="caution">
    <text evidence="2">The sequence shown here is derived from an EMBL/GenBank/DDBJ whole genome shotgun (WGS) entry which is preliminary data.</text>
</comment>